<dbReference type="OrthoDB" id="5974632at2759"/>
<protein>
    <submittedName>
        <fullName evidence="1">Uncharacterized protein</fullName>
    </submittedName>
</protein>
<evidence type="ECO:0000313" key="2">
    <source>
        <dbReference type="Proteomes" id="UP000242450"/>
    </source>
</evidence>
<evidence type="ECO:0000313" key="1">
    <source>
        <dbReference type="EMBL" id="OWK02195.1"/>
    </source>
</evidence>
<comment type="caution">
    <text evidence="1">The sequence shown here is derived from an EMBL/GenBank/DDBJ whole genome shotgun (WGS) entry which is preliminary data.</text>
</comment>
<dbReference type="InterPro" id="IPR028236">
    <property type="entry name" value="CPLANE1"/>
</dbReference>
<name>A0A212C893_CEREH</name>
<dbReference type="AlphaFoldDB" id="A0A212C893"/>
<keyword evidence="2" id="KW-1185">Reference proteome</keyword>
<organism evidence="1 2">
    <name type="scientific">Cervus elaphus hippelaphus</name>
    <name type="common">European red deer</name>
    <dbReference type="NCBI Taxonomy" id="46360"/>
    <lineage>
        <taxon>Eukaryota</taxon>
        <taxon>Metazoa</taxon>
        <taxon>Chordata</taxon>
        <taxon>Craniata</taxon>
        <taxon>Vertebrata</taxon>
        <taxon>Euteleostomi</taxon>
        <taxon>Mammalia</taxon>
        <taxon>Eutheria</taxon>
        <taxon>Laurasiatheria</taxon>
        <taxon>Artiodactyla</taxon>
        <taxon>Ruminantia</taxon>
        <taxon>Pecora</taxon>
        <taxon>Cervidae</taxon>
        <taxon>Cervinae</taxon>
        <taxon>Cervus</taxon>
    </lineage>
</organism>
<dbReference type="GO" id="GO:0060271">
    <property type="term" value="P:cilium assembly"/>
    <property type="evidence" value="ECO:0007669"/>
    <property type="project" value="TreeGrafter"/>
</dbReference>
<dbReference type="GO" id="GO:0035869">
    <property type="term" value="C:ciliary transition zone"/>
    <property type="evidence" value="ECO:0007669"/>
    <property type="project" value="TreeGrafter"/>
</dbReference>
<sequence>MEIRLEVLTSTSIKQKKPWPRVSWLGQENEAVFLLDDKFVNEINLLSGRTKKKIPSLQPLLKDVILLTTSNAWLAGVLTSGEVFLWNKDQDCLKTIQATEKPKEMIKAAVASSLRLYLYVSGNGKRVLLITPSGCIFLWEHLEFKNVLSSKSLSLVGQWSQIMPEEAIPLPSTEDKEAVVHAVFIKNEATQVLFINTLNFITVYGSLKGCSNKNPVVPATLVRLIVLWRILYSKTLWYQTQLSQRVPEDGMQLTEKMTHETSAVKSLLCHIQAELQTAGVRLNQTLELKSINVPETSPCESGVTGSVHPEAAVSVVQSMARFMAAYFTNQLLCILPPHSVNVLPPLHIKTEQPFRLIPLQHSKVTSVVREQNLSDVWTVEYALELLLIGGLVPEAVWLAHKLGDWKTSISVGVAFQLFCKHGSNFT</sequence>
<dbReference type="EMBL" id="MKHE01000025">
    <property type="protein sequence ID" value="OWK02195.1"/>
    <property type="molecule type" value="Genomic_DNA"/>
</dbReference>
<gene>
    <name evidence="1" type="ORF">Celaphus_00018050</name>
</gene>
<reference evidence="1 2" key="1">
    <citation type="journal article" date="2018" name="Mol. Genet. Genomics">
        <title>The red deer Cervus elaphus genome CerEla1.0: sequencing, annotating, genes, and chromosomes.</title>
        <authorList>
            <person name="Bana N.A."/>
            <person name="Nyiri A."/>
            <person name="Nagy J."/>
            <person name="Frank K."/>
            <person name="Nagy T."/>
            <person name="Steger V."/>
            <person name="Schiller M."/>
            <person name="Lakatos P."/>
            <person name="Sugar L."/>
            <person name="Horn P."/>
            <person name="Barta E."/>
            <person name="Orosz L."/>
        </authorList>
    </citation>
    <scope>NUCLEOTIDE SEQUENCE [LARGE SCALE GENOMIC DNA]</scope>
    <source>
        <strain evidence="1">Hungarian</strain>
    </source>
</reference>
<feature type="non-terminal residue" evidence="1">
    <location>
        <position position="426"/>
    </location>
</feature>
<dbReference type="PANTHER" id="PTHR14492:SF4">
    <property type="entry name" value="CILIOGENESIS AND PLANAR POLARITY EFFECTOR 1"/>
    <property type="match status" value="1"/>
</dbReference>
<proteinExistence type="predicted"/>
<dbReference type="Proteomes" id="UP000242450">
    <property type="component" value="Chromosome 25"/>
</dbReference>
<dbReference type="PANTHER" id="PTHR14492">
    <property type="entry name" value="JBTS17"/>
    <property type="match status" value="1"/>
</dbReference>
<accession>A0A212C893</accession>